<dbReference type="eggNOG" id="COG1879">
    <property type="taxonomic scope" value="Bacteria"/>
</dbReference>
<dbReference type="STRING" id="1121448.DGI_3327"/>
<protein>
    <recommendedName>
        <fullName evidence="3">DUF3798 domain-containing protein</fullName>
    </recommendedName>
</protein>
<dbReference type="Proteomes" id="UP000016587">
    <property type="component" value="Chromosome"/>
</dbReference>
<evidence type="ECO:0008006" key="3">
    <source>
        <dbReference type="Google" id="ProtNLM"/>
    </source>
</evidence>
<gene>
    <name evidence="1" type="ORF">DGI_3327</name>
</gene>
<evidence type="ECO:0000313" key="2">
    <source>
        <dbReference type="Proteomes" id="UP000016587"/>
    </source>
</evidence>
<dbReference type="InterPro" id="IPR024258">
    <property type="entry name" value="DUF3798"/>
</dbReference>
<sequence length="381" mass="41479">MGAALHSQPVWRMCMTKLLGGLLALCLLAATLLVGPCLAAEYKIGVVTPTLSASEDEFRGAEMTAKAYPGMIKHITLPENFSAEQETAITQILSLADDPAMKAIVICAGYSGILPAIQKVKEKRPDMRFITAPIWDDPDMMAKYVDLALDTDWLRRGETIPAKAQKMGAKTFIHYSFPTHMTKELLVKRRDAMKATCEKLGMTFVEVSTPDPQAGNGPAAMLQFLQEDIPRQITKYGKDTAIFGTNCPMQDVIIAKALELGFIMPEQCCPTPTQGYPAAMGLEIKPEDAGDFDKINAQIKERAAKANVTGRLSTWPVPVGVFFPKFAVEAARASIEGSMSLTDLAALSALARKVAGVEVSFSPMKDGINNYYLIIMDSIIY</sequence>
<dbReference type="AlphaFoldDB" id="T2GFT6"/>
<evidence type="ECO:0000313" key="1">
    <source>
        <dbReference type="EMBL" id="AGW15021.1"/>
    </source>
</evidence>
<organism evidence="1 2">
    <name type="scientific">Megalodesulfovibrio gigas (strain ATCC 19364 / DSM 1382 / NCIMB 9332 / VKM B-1759)</name>
    <name type="common">Desulfovibrio gigas</name>
    <dbReference type="NCBI Taxonomy" id="1121448"/>
    <lineage>
        <taxon>Bacteria</taxon>
        <taxon>Pseudomonadati</taxon>
        <taxon>Thermodesulfobacteriota</taxon>
        <taxon>Desulfovibrionia</taxon>
        <taxon>Desulfovibrionales</taxon>
        <taxon>Desulfovibrionaceae</taxon>
        <taxon>Megalodesulfovibrio</taxon>
    </lineage>
</organism>
<dbReference type="SUPFAM" id="SSF53822">
    <property type="entry name" value="Periplasmic binding protein-like I"/>
    <property type="match status" value="1"/>
</dbReference>
<dbReference type="Pfam" id="PF12683">
    <property type="entry name" value="DUF3798"/>
    <property type="match status" value="1"/>
</dbReference>
<keyword evidence="2" id="KW-1185">Reference proteome</keyword>
<reference evidence="1 2" key="1">
    <citation type="journal article" date="2013" name="J. Bacteriol.">
        <title>Roles of HynAB and Ech, the only two hydrogenases found in the model sulfate reducer Desulfovibrio gigas.</title>
        <authorList>
            <person name="Morais-Silva F.O."/>
            <person name="Santos C.I."/>
            <person name="Rodrigues R."/>
            <person name="Pereira I.A."/>
            <person name="Rodrigues-Pousada C."/>
        </authorList>
    </citation>
    <scope>NUCLEOTIDE SEQUENCE [LARGE SCALE GENOMIC DNA]</scope>
    <source>
        <strain evidence="2">ATCC 19364 / DSM 1382 / NCIMB 9332 / VKM B-1759</strain>
    </source>
</reference>
<name>T2GFT6_MEGG1</name>
<dbReference type="Gene3D" id="3.40.50.11390">
    <property type="match status" value="1"/>
</dbReference>
<accession>T2GFT6</accession>
<dbReference type="Gene3D" id="3.40.50.11400">
    <property type="match status" value="1"/>
</dbReference>
<dbReference type="HOGENOM" id="CLU_705475_0_0_7"/>
<proteinExistence type="predicted"/>
<reference evidence="2" key="2">
    <citation type="submission" date="2013-07" db="EMBL/GenBank/DDBJ databases">
        <authorList>
            <person name="Morais-Silva F.O."/>
            <person name="Rezende A.M."/>
            <person name="Pimentel C."/>
            <person name="Resende D.M."/>
            <person name="Santos C.I."/>
            <person name="Clemente C."/>
            <person name="de Oliveira L.M."/>
            <person name="da Silva S.M."/>
            <person name="Costa D.A."/>
            <person name="Varela-Raposo A."/>
            <person name="Horacio E.C.A."/>
            <person name="Matos M."/>
            <person name="Flores O."/>
            <person name="Ruiz J.C."/>
            <person name="Rodrigues-Pousada C."/>
        </authorList>
    </citation>
    <scope>NUCLEOTIDE SEQUENCE [LARGE SCALE GENOMIC DNA]</scope>
    <source>
        <strain evidence="2">ATCC 19364 / DSM 1382 / NCIMB 9332 / VKM B-1759</strain>
    </source>
</reference>
<dbReference type="InterPro" id="IPR028082">
    <property type="entry name" value="Peripla_BP_I"/>
</dbReference>
<dbReference type="KEGG" id="dgg:DGI_3327"/>
<dbReference type="PATRIC" id="fig|1121448.10.peg.3282"/>
<dbReference type="EMBL" id="CP006585">
    <property type="protein sequence ID" value="AGW15021.1"/>
    <property type="molecule type" value="Genomic_DNA"/>
</dbReference>